<dbReference type="AlphaFoldDB" id="A0A319E1E5"/>
<evidence type="ECO:0000313" key="6">
    <source>
        <dbReference type="EMBL" id="PYI03871.1"/>
    </source>
</evidence>
<name>A0A319E1E5_ASPSB</name>
<dbReference type="PANTHER" id="PTHR40633">
    <property type="entry name" value="MATRIX PROTEIN, PUTATIVE (AFU_ORTHOLOGUE AFUA_8G05410)-RELATED"/>
    <property type="match status" value="1"/>
</dbReference>
<dbReference type="PANTHER" id="PTHR40633:SF6">
    <property type="entry name" value="MATRIX PROTEIN, PUTATIVE (AFU_ORTHOLOGUE AFUA_8G05410)-RELATED"/>
    <property type="match status" value="1"/>
</dbReference>
<evidence type="ECO:0000256" key="4">
    <source>
        <dbReference type="SAM" id="SignalP"/>
    </source>
</evidence>
<dbReference type="OrthoDB" id="5589325at2759"/>
<dbReference type="Pfam" id="PF10342">
    <property type="entry name" value="Kre9_KNH"/>
    <property type="match status" value="1"/>
</dbReference>
<evidence type="ECO:0000259" key="5">
    <source>
        <dbReference type="Pfam" id="PF10342"/>
    </source>
</evidence>
<dbReference type="Proteomes" id="UP000248423">
    <property type="component" value="Unassembled WGS sequence"/>
</dbReference>
<feature type="compositionally biased region" description="Low complexity" evidence="2">
    <location>
        <begin position="116"/>
        <end position="157"/>
    </location>
</feature>
<gene>
    <name evidence="6" type="ORF">BO78DRAFT_451054</name>
</gene>
<dbReference type="EMBL" id="KZ826375">
    <property type="protein sequence ID" value="PYI03871.1"/>
    <property type="molecule type" value="Genomic_DNA"/>
</dbReference>
<accession>A0A319E1E5</accession>
<feature type="region of interest" description="Disordered" evidence="2">
    <location>
        <begin position="116"/>
        <end position="168"/>
    </location>
</feature>
<evidence type="ECO:0000256" key="3">
    <source>
        <dbReference type="SAM" id="Phobius"/>
    </source>
</evidence>
<keyword evidence="3" id="KW-0812">Transmembrane</keyword>
<protein>
    <recommendedName>
        <fullName evidence="5">Yeast cell wall synthesis Kre9/Knh1-like N-terminal domain-containing protein</fullName>
    </recommendedName>
</protein>
<organism evidence="6 7">
    <name type="scientific">Aspergillus sclerotiicarbonarius (strain CBS 121057 / IBT 28362)</name>
    <dbReference type="NCBI Taxonomy" id="1448318"/>
    <lineage>
        <taxon>Eukaryota</taxon>
        <taxon>Fungi</taxon>
        <taxon>Dikarya</taxon>
        <taxon>Ascomycota</taxon>
        <taxon>Pezizomycotina</taxon>
        <taxon>Eurotiomycetes</taxon>
        <taxon>Eurotiomycetidae</taxon>
        <taxon>Eurotiales</taxon>
        <taxon>Aspergillaceae</taxon>
        <taxon>Aspergillus</taxon>
        <taxon>Aspergillus subgen. Circumdati</taxon>
    </lineage>
</organism>
<keyword evidence="7" id="KW-1185">Reference proteome</keyword>
<reference evidence="6 7" key="1">
    <citation type="submission" date="2018-02" db="EMBL/GenBank/DDBJ databases">
        <title>The genomes of Aspergillus section Nigri reveals drivers in fungal speciation.</title>
        <authorList>
            <consortium name="DOE Joint Genome Institute"/>
            <person name="Vesth T.C."/>
            <person name="Nybo J."/>
            <person name="Theobald S."/>
            <person name="Brandl J."/>
            <person name="Frisvad J.C."/>
            <person name="Nielsen K.F."/>
            <person name="Lyhne E.K."/>
            <person name="Kogle M.E."/>
            <person name="Kuo A."/>
            <person name="Riley R."/>
            <person name="Clum A."/>
            <person name="Nolan M."/>
            <person name="Lipzen A."/>
            <person name="Salamov A."/>
            <person name="Henrissat B."/>
            <person name="Wiebenga A."/>
            <person name="De vries R.P."/>
            <person name="Grigoriev I.V."/>
            <person name="Mortensen U.H."/>
            <person name="Andersen M.R."/>
            <person name="Baker S.E."/>
        </authorList>
    </citation>
    <scope>NUCLEOTIDE SEQUENCE [LARGE SCALE GENOMIC DNA]</scope>
    <source>
        <strain evidence="6 7">CBS 121057</strain>
    </source>
</reference>
<evidence type="ECO:0000256" key="1">
    <source>
        <dbReference type="ARBA" id="ARBA00022729"/>
    </source>
</evidence>
<keyword evidence="1 4" id="KW-0732">Signal</keyword>
<dbReference type="STRING" id="1448318.A0A319E1E5"/>
<dbReference type="VEuPathDB" id="FungiDB:BO78DRAFT_451054"/>
<keyword evidence="3" id="KW-1133">Transmembrane helix</keyword>
<feature type="chain" id="PRO_5016464750" description="Yeast cell wall synthesis Kre9/Knh1-like N-terminal domain-containing protein" evidence="4">
    <location>
        <begin position="23"/>
        <end position="225"/>
    </location>
</feature>
<evidence type="ECO:0000256" key="2">
    <source>
        <dbReference type="SAM" id="MobiDB-lite"/>
    </source>
</evidence>
<feature type="domain" description="Yeast cell wall synthesis Kre9/Knh1-like N-terminal" evidence="5">
    <location>
        <begin position="32"/>
        <end position="106"/>
    </location>
</feature>
<dbReference type="InterPro" id="IPR018466">
    <property type="entry name" value="Kre9/Knh1-like_N"/>
</dbReference>
<evidence type="ECO:0000313" key="7">
    <source>
        <dbReference type="Proteomes" id="UP000248423"/>
    </source>
</evidence>
<sequence length="225" mass="23297">MRFAKSLLAVSACLAQVKIAQAALAFTQWPSVIETGVPTTLNWDSDSDAPATITLRKGAAQDLDTVKVLTSNAKGGSYTWTPDATLEGSSDYAFQIQQGGEINYSGLVSVENASNSTTSATTAKTAKTAKTASTTTTLATQTQTQTQTTPSPTPTDTAPRDEVNSVTAGNNATTNLTLNASHENSNVTNSKSAMAAAMQNGGAPFQIISLDLVLGMVAMGFYLAC</sequence>
<keyword evidence="3" id="KW-0472">Membrane</keyword>
<dbReference type="InterPro" id="IPR052982">
    <property type="entry name" value="SRP1/TIP1-like"/>
</dbReference>
<feature type="signal peptide" evidence="4">
    <location>
        <begin position="1"/>
        <end position="22"/>
    </location>
</feature>
<proteinExistence type="predicted"/>
<feature type="transmembrane region" description="Helical" evidence="3">
    <location>
        <begin position="203"/>
        <end position="224"/>
    </location>
</feature>